<dbReference type="Proteomes" id="UP000694720">
    <property type="component" value="Unplaced"/>
</dbReference>
<dbReference type="AlphaFoldDB" id="A0A8D0K6M8"/>
<organism evidence="1 2">
    <name type="scientific">Sus scrofa</name>
    <name type="common">Pig</name>
    <dbReference type="NCBI Taxonomy" id="9823"/>
    <lineage>
        <taxon>Eukaryota</taxon>
        <taxon>Metazoa</taxon>
        <taxon>Chordata</taxon>
        <taxon>Craniata</taxon>
        <taxon>Vertebrata</taxon>
        <taxon>Euteleostomi</taxon>
        <taxon>Mammalia</taxon>
        <taxon>Eutheria</taxon>
        <taxon>Laurasiatheria</taxon>
        <taxon>Artiodactyla</taxon>
        <taxon>Suina</taxon>
        <taxon>Suidae</taxon>
        <taxon>Sus</taxon>
    </lineage>
</organism>
<dbReference type="Ensembl" id="ENSSSCT00055030928.1">
    <property type="protein sequence ID" value="ENSSSCP00055024625.1"/>
    <property type="gene ID" value="ENSSSCG00055015719.1"/>
</dbReference>
<sequence>MHRMFIAALFTIAKTQKQLKCPSSDEWIKKMWYTYTREYYSAIKKNKIMPFAAIWIELETLILSEVRKRQIPYDITYIWNLIYGTNEPFHRKETHALGEQTCGCQVGGSGMDWESGVNRCKLLHLEWMSNEILLYSTGNYI</sequence>
<reference evidence="1" key="1">
    <citation type="submission" date="2025-05" db="UniProtKB">
        <authorList>
            <consortium name="Ensembl"/>
        </authorList>
    </citation>
    <scope>IDENTIFICATION</scope>
</reference>
<dbReference type="Ensembl" id="ENSSSCT00035073716.1">
    <property type="protein sequence ID" value="ENSSSCP00035029890.1"/>
    <property type="gene ID" value="ENSSSCG00035055277.1"/>
</dbReference>
<dbReference type="Proteomes" id="UP000694724">
    <property type="component" value="Unplaced"/>
</dbReference>
<name>A0A8D0K6M8_PIG</name>
<dbReference type="Ensembl" id="ENSSSCT00025022022.1">
    <property type="protein sequence ID" value="ENSSSCP00025009092.1"/>
    <property type="gene ID" value="ENSSSCG00025016393.1"/>
</dbReference>
<evidence type="ECO:0000313" key="1">
    <source>
        <dbReference type="Ensembl" id="ENSSSCP00035029890.1"/>
    </source>
</evidence>
<evidence type="ECO:0000313" key="2">
    <source>
        <dbReference type="Proteomes" id="UP000694720"/>
    </source>
</evidence>
<proteinExistence type="predicted"/>
<accession>A0A8D0K6M8</accession>
<protein>
    <recommendedName>
        <fullName evidence="3">DUF1725 domain-containing protein</fullName>
    </recommendedName>
</protein>
<dbReference type="Proteomes" id="UP000694726">
    <property type="component" value="Unplaced"/>
</dbReference>
<dbReference type="Ensembl" id="ENSSSCT00015029926.1">
    <property type="protein sequence ID" value="ENSSSCP00015011836.1"/>
    <property type="gene ID" value="ENSSSCG00015022599.1"/>
</dbReference>
<dbReference type="Proteomes" id="UP000694727">
    <property type="component" value="Unplaced"/>
</dbReference>
<evidence type="ECO:0008006" key="3">
    <source>
        <dbReference type="Google" id="ProtNLM"/>
    </source>
</evidence>